<dbReference type="InterPro" id="IPR020846">
    <property type="entry name" value="MFS_dom"/>
</dbReference>
<dbReference type="PROSITE" id="PS50850">
    <property type="entry name" value="MFS"/>
    <property type="match status" value="1"/>
</dbReference>
<evidence type="ECO:0000313" key="10">
    <source>
        <dbReference type="Proteomes" id="UP000799772"/>
    </source>
</evidence>
<dbReference type="AlphaFoldDB" id="A0A9P4IE44"/>
<dbReference type="CDD" id="cd17330">
    <property type="entry name" value="MFS_SLC46_TetA_like"/>
    <property type="match status" value="1"/>
</dbReference>
<dbReference type="Pfam" id="PF07690">
    <property type="entry name" value="MFS_1"/>
    <property type="match status" value="1"/>
</dbReference>
<reference evidence="9" key="1">
    <citation type="journal article" date="2020" name="Stud. Mycol.">
        <title>101 Dothideomycetes genomes: a test case for predicting lifestyles and emergence of pathogens.</title>
        <authorList>
            <person name="Haridas S."/>
            <person name="Albert R."/>
            <person name="Binder M."/>
            <person name="Bloem J."/>
            <person name="Labutti K."/>
            <person name="Salamov A."/>
            <person name="Andreopoulos B."/>
            <person name="Baker S."/>
            <person name="Barry K."/>
            <person name="Bills G."/>
            <person name="Bluhm B."/>
            <person name="Cannon C."/>
            <person name="Castanera R."/>
            <person name="Culley D."/>
            <person name="Daum C."/>
            <person name="Ezra D."/>
            <person name="Gonzalez J."/>
            <person name="Henrissat B."/>
            <person name="Kuo A."/>
            <person name="Liang C."/>
            <person name="Lipzen A."/>
            <person name="Lutzoni F."/>
            <person name="Magnuson J."/>
            <person name="Mondo S."/>
            <person name="Nolan M."/>
            <person name="Ohm R."/>
            <person name="Pangilinan J."/>
            <person name="Park H.-J."/>
            <person name="Ramirez L."/>
            <person name="Alfaro M."/>
            <person name="Sun H."/>
            <person name="Tritt A."/>
            <person name="Yoshinaga Y."/>
            <person name="Zwiers L.-H."/>
            <person name="Turgeon B."/>
            <person name="Goodwin S."/>
            <person name="Spatafora J."/>
            <person name="Crous P."/>
            <person name="Grigoriev I."/>
        </authorList>
    </citation>
    <scope>NUCLEOTIDE SEQUENCE</scope>
    <source>
        <strain evidence="9">CBS 133067</strain>
    </source>
</reference>
<accession>A0A9P4IE44</accession>
<feature type="transmembrane region" description="Helical" evidence="7">
    <location>
        <begin position="191"/>
        <end position="215"/>
    </location>
</feature>
<dbReference type="OrthoDB" id="10262656at2759"/>
<evidence type="ECO:0000256" key="2">
    <source>
        <dbReference type="ARBA" id="ARBA00022448"/>
    </source>
</evidence>
<feature type="region of interest" description="Disordered" evidence="6">
    <location>
        <begin position="224"/>
        <end position="247"/>
    </location>
</feature>
<feature type="domain" description="Major facilitator superfamily (MFS) profile" evidence="8">
    <location>
        <begin position="1"/>
        <end position="500"/>
    </location>
</feature>
<comment type="caution">
    <text evidence="9">The sequence shown here is derived from an EMBL/GenBank/DDBJ whole genome shotgun (WGS) entry which is preliminary data.</text>
</comment>
<proteinExistence type="predicted"/>
<evidence type="ECO:0000256" key="3">
    <source>
        <dbReference type="ARBA" id="ARBA00022692"/>
    </source>
</evidence>
<feature type="transmembrane region" description="Helical" evidence="7">
    <location>
        <begin position="91"/>
        <end position="110"/>
    </location>
</feature>
<feature type="transmembrane region" description="Helical" evidence="7">
    <location>
        <begin position="21"/>
        <end position="43"/>
    </location>
</feature>
<dbReference type="Proteomes" id="UP000799772">
    <property type="component" value="Unassembled WGS sequence"/>
</dbReference>
<dbReference type="PRINTS" id="PR01035">
    <property type="entry name" value="TCRTETA"/>
</dbReference>
<organism evidence="9 10">
    <name type="scientific">Rhizodiscina lignyota</name>
    <dbReference type="NCBI Taxonomy" id="1504668"/>
    <lineage>
        <taxon>Eukaryota</taxon>
        <taxon>Fungi</taxon>
        <taxon>Dikarya</taxon>
        <taxon>Ascomycota</taxon>
        <taxon>Pezizomycotina</taxon>
        <taxon>Dothideomycetes</taxon>
        <taxon>Pleosporomycetidae</taxon>
        <taxon>Aulographales</taxon>
        <taxon>Rhizodiscinaceae</taxon>
        <taxon>Rhizodiscina</taxon>
    </lineage>
</organism>
<evidence type="ECO:0000256" key="1">
    <source>
        <dbReference type="ARBA" id="ARBA00004141"/>
    </source>
</evidence>
<dbReference type="GO" id="GO:0016020">
    <property type="term" value="C:membrane"/>
    <property type="evidence" value="ECO:0007669"/>
    <property type="project" value="UniProtKB-SubCell"/>
</dbReference>
<feature type="transmembrane region" description="Helical" evidence="7">
    <location>
        <begin position="402"/>
        <end position="429"/>
    </location>
</feature>
<dbReference type="InterPro" id="IPR011701">
    <property type="entry name" value="MFS"/>
</dbReference>
<keyword evidence="4 7" id="KW-1133">Transmembrane helix</keyword>
<dbReference type="EMBL" id="ML978128">
    <property type="protein sequence ID" value="KAF2097575.1"/>
    <property type="molecule type" value="Genomic_DNA"/>
</dbReference>
<dbReference type="InterPro" id="IPR001958">
    <property type="entry name" value="Tet-R_TetA/multi-R_MdtG-like"/>
</dbReference>
<evidence type="ECO:0000259" key="8">
    <source>
        <dbReference type="PROSITE" id="PS50850"/>
    </source>
</evidence>
<feature type="compositionally biased region" description="Polar residues" evidence="6">
    <location>
        <begin position="224"/>
        <end position="237"/>
    </location>
</feature>
<dbReference type="PANTHER" id="PTHR23504:SF2">
    <property type="entry name" value="TRANSPORTER, PUTATIVE (AFU_ORTHOLOGUE AFUA_8G04150)-RELATED"/>
    <property type="match status" value="1"/>
</dbReference>
<dbReference type="PANTHER" id="PTHR23504">
    <property type="entry name" value="MAJOR FACILITATOR SUPERFAMILY DOMAIN-CONTAINING PROTEIN 10"/>
    <property type="match status" value="1"/>
</dbReference>
<feature type="transmembrane region" description="Helical" evidence="7">
    <location>
        <begin position="58"/>
        <end position="79"/>
    </location>
</feature>
<evidence type="ECO:0000256" key="7">
    <source>
        <dbReference type="SAM" id="Phobius"/>
    </source>
</evidence>
<keyword evidence="3 7" id="KW-0812">Transmembrane</keyword>
<evidence type="ECO:0000256" key="6">
    <source>
        <dbReference type="SAM" id="MobiDB-lite"/>
    </source>
</evidence>
<sequence length="544" mass="58769">MGLTPDQRLPRDPNKFPAAQLGILALVRVAEPIALTSFLPYAWKAVLHYEIGDKSDAAFYAGVLIAAFAFAEALTGIYWGSVSDRVGRKPVLLFGCAGTLLSLLVVGFASNFWVALFGRLLGGMLNGNVGVIQTMVGELTVNPAHEPKAFAVMPAVWSIGTILGPAVGGLFADPAENFPSLFSRDGLFGTFPYLLPNVMCAVLMFVSIIAGYFFLDETHPDMQPWSTQEELDNTTAETPLLPTTSNTTTAAADLTTESYGTFNPVRITEDSPSPRPEKRHKSSDSSSISSASSSKCYNKSVLILIVALGLYTYHSMTYDTLMPIYLQDDADESPFAGGLDLSMQQTGVIMSINGVVALFIQAFIFPYLATKIGVWRLFAMVTIGHPICYFIVPFLGCLPPQWLYFGIYTCLTIRNFFMIIAYPLLLILIKEAAPSPCTLGKINGLAASTGGACRMMASPVSGFLYSVGTNAHFSPVPWWSSAVVAIIGALQIPFIKRQKNKTAHIGNAVAWTAANDNAAESTEEDKTDILALIQELEASEIEQV</sequence>
<keyword evidence="5 7" id="KW-0472">Membrane</keyword>
<feature type="transmembrane region" description="Helical" evidence="7">
    <location>
        <begin position="116"/>
        <end position="137"/>
    </location>
</feature>
<dbReference type="GO" id="GO:0022857">
    <property type="term" value="F:transmembrane transporter activity"/>
    <property type="evidence" value="ECO:0007669"/>
    <property type="project" value="InterPro"/>
</dbReference>
<dbReference type="Gene3D" id="1.20.1250.20">
    <property type="entry name" value="MFS general substrate transporter like domains"/>
    <property type="match status" value="1"/>
</dbReference>
<feature type="transmembrane region" description="Helical" evidence="7">
    <location>
        <begin position="149"/>
        <end position="171"/>
    </location>
</feature>
<dbReference type="InterPro" id="IPR036259">
    <property type="entry name" value="MFS_trans_sf"/>
</dbReference>
<gene>
    <name evidence="9" type="ORF">NA57DRAFT_77828</name>
</gene>
<evidence type="ECO:0000313" key="9">
    <source>
        <dbReference type="EMBL" id="KAF2097575.1"/>
    </source>
</evidence>
<protein>
    <submittedName>
        <fullName evidence="9">MFS general substrate transporter</fullName>
    </submittedName>
</protein>
<feature type="transmembrane region" description="Helical" evidence="7">
    <location>
        <begin position="348"/>
        <end position="370"/>
    </location>
</feature>
<keyword evidence="10" id="KW-1185">Reference proteome</keyword>
<feature type="transmembrane region" description="Helical" evidence="7">
    <location>
        <begin position="441"/>
        <end position="464"/>
    </location>
</feature>
<feature type="region of interest" description="Disordered" evidence="6">
    <location>
        <begin position="263"/>
        <end position="292"/>
    </location>
</feature>
<feature type="transmembrane region" description="Helical" evidence="7">
    <location>
        <begin position="377"/>
        <end position="396"/>
    </location>
</feature>
<name>A0A9P4IE44_9PEZI</name>
<dbReference type="SUPFAM" id="SSF103473">
    <property type="entry name" value="MFS general substrate transporter"/>
    <property type="match status" value="1"/>
</dbReference>
<evidence type="ECO:0000256" key="5">
    <source>
        <dbReference type="ARBA" id="ARBA00023136"/>
    </source>
</evidence>
<feature type="compositionally biased region" description="Low complexity" evidence="6">
    <location>
        <begin position="238"/>
        <end position="247"/>
    </location>
</feature>
<feature type="transmembrane region" description="Helical" evidence="7">
    <location>
        <begin position="476"/>
        <end position="495"/>
    </location>
</feature>
<evidence type="ECO:0000256" key="4">
    <source>
        <dbReference type="ARBA" id="ARBA00022989"/>
    </source>
</evidence>
<comment type="subcellular location">
    <subcellularLocation>
        <location evidence="1">Membrane</location>
        <topology evidence="1">Multi-pass membrane protein</topology>
    </subcellularLocation>
</comment>
<keyword evidence="2" id="KW-0813">Transport</keyword>
<feature type="transmembrane region" description="Helical" evidence="7">
    <location>
        <begin position="296"/>
        <end position="313"/>
    </location>
</feature>